<keyword evidence="3" id="KW-1185">Reference proteome</keyword>
<comment type="caution">
    <text evidence="2">The sequence shown here is derived from an EMBL/GenBank/DDBJ whole genome shotgun (WGS) entry which is preliminary data.</text>
</comment>
<dbReference type="InterPro" id="IPR041588">
    <property type="entry name" value="Integrase_H2C2"/>
</dbReference>
<dbReference type="PANTHER" id="PTHR47331:SF5">
    <property type="entry name" value="RIBONUCLEASE H"/>
    <property type="match status" value="1"/>
</dbReference>
<dbReference type="PANTHER" id="PTHR47331">
    <property type="entry name" value="PHD-TYPE DOMAIN-CONTAINING PROTEIN"/>
    <property type="match status" value="1"/>
</dbReference>
<dbReference type="OrthoDB" id="5984724at2759"/>
<evidence type="ECO:0000259" key="1">
    <source>
        <dbReference type="Pfam" id="PF17921"/>
    </source>
</evidence>
<protein>
    <recommendedName>
        <fullName evidence="1">Integrase zinc-binding domain-containing protein</fullName>
    </recommendedName>
</protein>
<gene>
    <name evidence="2" type="ORF">RF55_16298</name>
</gene>
<reference evidence="2 3" key="1">
    <citation type="submission" date="2015-04" db="EMBL/GenBank/DDBJ databases">
        <title>Lasius niger genome sequencing.</title>
        <authorList>
            <person name="Konorov E.A."/>
            <person name="Nikitin M.A."/>
            <person name="Kirill M.V."/>
            <person name="Chang P."/>
        </authorList>
    </citation>
    <scope>NUCLEOTIDE SEQUENCE [LARGE SCALE GENOMIC DNA]</scope>
    <source>
        <tissue evidence="2">Whole</tissue>
    </source>
</reference>
<dbReference type="Gene3D" id="3.30.420.10">
    <property type="entry name" value="Ribonuclease H-like superfamily/Ribonuclease H"/>
    <property type="match status" value="1"/>
</dbReference>
<feature type="domain" description="Integrase zinc-binding" evidence="1">
    <location>
        <begin position="100"/>
        <end position="148"/>
    </location>
</feature>
<evidence type="ECO:0000313" key="2">
    <source>
        <dbReference type="EMBL" id="KMQ85254.1"/>
    </source>
</evidence>
<dbReference type="GO" id="GO:0003676">
    <property type="term" value="F:nucleic acid binding"/>
    <property type="evidence" value="ECO:0007669"/>
    <property type="project" value="InterPro"/>
</dbReference>
<proteinExistence type="predicted"/>
<dbReference type="EMBL" id="LBMM01014262">
    <property type="protein sequence ID" value="KMQ85254.1"/>
    <property type="molecule type" value="Genomic_DNA"/>
</dbReference>
<dbReference type="Gene3D" id="1.10.340.70">
    <property type="match status" value="1"/>
</dbReference>
<name>A0A0J7K4M9_LASNI</name>
<sequence>MARCAASSRATFVSGPTLSPQELEEARRAWIRRVQAAWYDAELKALAKDHPLPGRSPLIKLAPFCDDDKLLRVGGRLKHSLLSPNERHPVILSAASRCTALIIDACHRKTLHGRVQLTLGTLRQRYWISSGRAAIKQHLHRCVKCVRWRVASPRTAMGNLPRPRVTASRVFTHTRVDYAGPVQLRTTKGRGHRAHKAFLAIYVCFSTKAVHLEVVSDYSTDAFLAAFRQFVSHRGLC</sequence>
<dbReference type="Pfam" id="PF17921">
    <property type="entry name" value="Integrase_H2C2"/>
    <property type="match status" value="1"/>
</dbReference>
<accession>A0A0J7K4M9</accession>
<evidence type="ECO:0000313" key="3">
    <source>
        <dbReference type="Proteomes" id="UP000036403"/>
    </source>
</evidence>
<dbReference type="Proteomes" id="UP000036403">
    <property type="component" value="Unassembled WGS sequence"/>
</dbReference>
<organism evidence="2 3">
    <name type="scientific">Lasius niger</name>
    <name type="common">Black garden ant</name>
    <dbReference type="NCBI Taxonomy" id="67767"/>
    <lineage>
        <taxon>Eukaryota</taxon>
        <taxon>Metazoa</taxon>
        <taxon>Ecdysozoa</taxon>
        <taxon>Arthropoda</taxon>
        <taxon>Hexapoda</taxon>
        <taxon>Insecta</taxon>
        <taxon>Pterygota</taxon>
        <taxon>Neoptera</taxon>
        <taxon>Endopterygota</taxon>
        <taxon>Hymenoptera</taxon>
        <taxon>Apocrita</taxon>
        <taxon>Aculeata</taxon>
        <taxon>Formicoidea</taxon>
        <taxon>Formicidae</taxon>
        <taxon>Formicinae</taxon>
        <taxon>Lasius</taxon>
        <taxon>Lasius</taxon>
    </lineage>
</organism>
<dbReference type="STRING" id="67767.A0A0J7K4M9"/>
<dbReference type="InterPro" id="IPR036397">
    <property type="entry name" value="RNaseH_sf"/>
</dbReference>
<dbReference type="AlphaFoldDB" id="A0A0J7K4M9"/>
<dbReference type="PaxDb" id="67767-A0A0J7K4M9"/>